<evidence type="ECO:0000256" key="2">
    <source>
        <dbReference type="HAMAP-Rule" id="MF_00460"/>
    </source>
</evidence>
<comment type="caution">
    <text evidence="3">The sequence shown here is derived from an EMBL/GenBank/DDBJ whole genome shotgun (WGS) entry which is preliminary data.</text>
</comment>
<dbReference type="InterPro" id="IPR037021">
    <property type="entry name" value="RnfH_sf"/>
</dbReference>
<proteinExistence type="inferred from homology"/>
<dbReference type="InterPro" id="IPR016155">
    <property type="entry name" value="Mopterin_synth/thiamin_S_b"/>
</dbReference>
<dbReference type="PANTHER" id="PTHR37483">
    <property type="entry name" value="UPF0125 PROTEIN RATB"/>
    <property type="match status" value="1"/>
</dbReference>
<gene>
    <name evidence="3" type="ORF">GCM10022279_12620</name>
</gene>
<evidence type="ECO:0000313" key="4">
    <source>
        <dbReference type="Proteomes" id="UP001501627"/>
    </source>
</evidence>
<dbReference type="HAMAP" id="MF_00460">
    <property type="entry name" value="UPF0125_RnfH"/>
    <property type="match status" value="1"/>
</dbReference>
<dbReference type="EMBL" id="BAABBP010000008">
    <property type="protein sequence ID" value="GAA3990953.1"/>
    <property type="molecule type" value="Genomic_DNA"/>
</dbReference>
<comment type="similarity">
    <text evidence="1 2">Belongs to the UPF0125 (RnfH) family.</text>
</comment>
<dbReference type="RefSeq" id="WP_103044999.1">
    <property type="nucleotide sequence ID" value="NZ_BAABBP010000008.1"/>
</dbReference>
<dbReference type="SUPFAM" id="SSF54285">
    <property type="entry name" value="MoaD/ThiS"/>
    <property type="match status" value="1"/>
</dbReference>
<dbReference type="PANTHER" id="PTHR37483:SF1">
    <property type="entry name" value="UPF0125 PROTEIN RATB"/>
    <property type="match status" value="1"/>
</dbReference>
<reference evidence="4" key="1">
    <citation type="journal article" date="2019" name="Int. J. Syst. Evol. Microbiol.">
        <title>The Global Catalogue of Microorganisms (GCM) 10K type strain sequencing project: providing services to taxonomists for standard genome sequencing and annotation.</title>
        <authorList>
            <consortium name="The Broad Institute Genomics Platform"/>
            <consortium name="The Broad Institute Genome Sequencing Center for Infectious Disease"/>
            <person name="Wu L."/>
            <person name="Ma J."/>
        </authorList>
    </citation>
    <scope>NUCLEOTIDE SEQUENCE [LARGE SCALE GENOMIC DNA]</scope>
    <source>
        <strain evidence="4">JCM 17561</strain>
    </source>
</reference>
<sequence>MAETPVSAPLDIVLAWSTEPGRVRELALQLPPGATVAQALAAAGLQQACADGALHCGIWGRAVALDAPLQRGDRVEVVRDLRVDPKVARRARFDAQGKRAAGLFEHRR</sequence>
<protein>
    <recommendedName>
        <fullName evidence="2">UPF0125 protein GCM10022279_12620</fullName>
    </recommendedName>
</protein>
<evidence type="ECO:0000256" key="1">
    <source>
        <dbReference type="ARBA" id="ARBA00010645"/>
    </source>
</evidence>
<keyword evidence="4" id="KW-1185">Reference proteome</keyword>
<dbReference type="Gene3D" id="3.10.20.280">
    <property type="entry name" value="RnfH-like"/>
    <property type="match status" value="1"/>
</dbReference>
<dbReference type="Pfam" id="PF03658">
    <property type="entry name" value="Ub-RnfH"/>
    <property type="match status" value="1"/>
</dbReference>
<dbReference type="Proteomes" id="UP001501627">
    <property type="component" value="Unassembled WGS sequence"/>
</dbReference>
<dbReference type="InterPro" id="IPR005346">
    <property type="entry name" value="RnfH"/>
</dbReference>
<name>A0ABP7R1U5_9BURK</name>
<accession>A0ABP7R1U5</accession>
<organism evidence="3 4">
    <name type="scientific">Comamonas faecalis</name>
    <dbReference type="NCBI Taxonomy" id="1387849"/>
    <lineage>
        <taxon>Bacteria</taxon>
        <taxon>Pseudomonadati</taxon>
        <taxon>Pseudomonadota</taxon>
        <taxon>Betaproteobacteria</taxon>
        <taxon>Burkholderiales</taxon>
        <taxon>Comamonadaceae</taxon>
        <taxon>Comamonas</taxon>
    </lineage>
</organism>
<evidence type="ECO:0000313" key="3">
    <source>
        <dbReference type="EMBL" id="GAA3990953.1"/>
    </source>
</evidence>